<evidence type="ECO:0000313" key="2">
    <source>
        <dbReference type="EMBL" id="KAG9463731.1"/>
    </source>
</evidence>
<sequence>MGSLDWLFASFALYGWLSPMGSHTSNIPSNLPGPGSHHATYTTPCACSCFPFYSIVAAQSGCNQYIEDLLSHMYGLQDVCQLHKCMVK</sequence>
<dbReference type="Proteomes" id="UP000770717">
    <property type="component" value="Unassembled WGS sequence"/>
</dbReference>
<dbReference type="EMBL" id="WNTK01006089">
    <property type="protein sequence ID" value="KAG9463731.1"/>
    <property type="molecule type" value="Genomic_DNA"/>
</dbReference>
<comment type="caution">
    <text evidence="2">The sequence shown here is derived from an EMBL/GenBank/DDBJ whole genome shotgun (WGS) entry which is preliminary data.</text>
</comment>
<proteinExistence type="predicted"/>
<feature type="chain" id="PRO_5035218017" evidence="1">
    <location>
        <begin position="25"/>
        <end position="88"/>
    </location>
</feature>
<accession>A0A8J6B9C8</accession>
<dbReference type="AlphaFoldDB" id="A0A8J6B9C8"/>
<keyword evidence="3" id="KW-1185">Reference proteome</keyword>
<protein>
    <submittedName>
        <fullName evidence="2">Uncharacterized protein</fullName>
    </submittedName>
</protein>
<evidence type="ECO:0000313" key="3">
    <source>
        <dbReference type="Proteomes" id="UP000770717"/>
    </source>
</evidence>
<keyword evidence="1" id="KW-0732">Signal</keyword>
<gene>
    <name evidence="2" type="ORF">GDO78_021211</name>
</gene>
<feature type="signal peptide" evidence="1">
    <location>
        <begin position="1"/>
        <end position="24"/>
    </location>
</feature>
<organism evidence="2 3">
    <name type="scientific">Eleutherodactylus coqui</name>
    <name type="common">Puerto Rican coqui</name>
    <dbReference type="NCBI Taxonomy" id="57060"/>
    <lineage>
        <taxon>Eukaryota</taxon>
        <taxon>Metazoa</taxon>
        <taxon>Chordata</taxon>
        <taxon>Craniata</taxon>
        <taxon>Vertebrata</taxon>
        <taxon>Euteleostomi</taxon>
        <taxon>Amphibia</taxon>
        <taxon>Batrachia</taxon>
        <taxon>Anura</taxon>
        <taxon>Neobatrachia</taxon>
        <taxon>Hyloidea</taxon>
        <taxon>Eleutherodactylidae</taxon>
        <taxon>Eleutherodactylinae</taxon>
        <taxon>Eleutherodactylus</taxon>
        <taxon>Eleutherodactylus</taxon>
    </lineage>
</organism>
<reference evidence="2" key="1">
    <citation type="thesis" date="2020" institute="ProQuest LLC" country="789 East Eisenhower Parkway, Ann Arbor, MI, USA">
        <title>Comparative Genomics and Chromosome Evolution.</title>
        <authorList>
            <person name="Mudd A.B."/>
        </authorList>
    </citation>
    <scope>NUCLEOTIDE SEQUENCE</scope>
    <source>
        <strain evidence="2">HN-11 Male</strain>
        <tissue evidence="2">Kidney and liver</tissue>
    </source>
</reference>
<name>A0A8J6B9C8_ELECQ</name>
<evidence type="ECO:0000256" key="1">
    <source>
        <dbReference type="SAM" id="SignalP"/>
    </source>
</evidence>